<keyword evidence="2" id="KW-0472">Membrane</keyword>
<dbReference type="PANTHER" id="PTHR40622">
    <property type="match status" value="1"/>
</dbReference>
<dbReference type="GeneID" id="81391894"/>
<keyword evidence="2" id="KW-1133">Transmembrane helix</keyword>
<feature type="domain" description="DUF7728" evidence="4">
    <location>
        <begin position="48"/>
        <end position="185"/>
    </location>
</feature>
<dbReference type="PANTHER" id="PTHR40622:SF2">
    <property type="match status" value="1"/>
</dbReference>
<gene>
    <name evidence="5" type="ORF">NUU61_002144</name>
</gene>
<feature type="chain" id="PRO_5040978521" description="DUF7728 domain-containing protein" evidence="3">
    <location>
        <begin position="19"/>
        <end position="381"/>
    </location>
</feature>
<proteinExistence type="predicted"/>
<reference evidence="5" key="2">
    <citation type="journal article" date="2023" name="IMA Fungus">
        <title>Comparative genomic study of the Penicillium genus elucidates a diverse pangenome and 15 lateral gene transfer events.</title>
        <authorList>
            <person name="Petersen C."/>
            <person name="Sorensen T."/>
            <person name="Nielsen M.R."/>
            <person name="Sondergaard T.E."/>
            <person name="Sorensen J.L."/>
            <person name="Fitzpatrick D.A."/>
            <person name="Frisvad J.C."/>
            <person name="Nielsen K.L."/>
        </authorList>
    </citation>
    <scope>NUCLEOTIDE SEQUENCE</scope>
    <source>
        <strain evidence="5">IBT 34128</strain>
    </source>
</reference>
<protein>
    <recommendedName>
        <fullName evidence="4">DUF7728 domain-containing protein</fullName>
    </recommendedName>
</protein>
<dbReference type="Pfam" id="PF24854">
    <property type="entry name" value="DUF7728"/>
    <property type="match status" value="1"/>
</dbReference>
<reference evidence="5" key="1">
    <citation type="submission" date="2022-11" db="EMBL/GenBank/DDBJ databases">
        <authorList>
            <person name="Petersen C."/>
        </authorList>
    </citation>
    <scope>NUCLEOTIDE SEQUENCE</scope>
    <source>
        <strain evidence="5">IBT 34128</strain>
    </source>
</reference>
<keyword evidence="6" id="KW-1185">Reference proteome</keyword>
<organism evidence="5 6">
    <name type="scientific">Penicillium alfredii</name>
    <dbReference type="NCBI Taxonomy" id="1506179"/>
    <lineage>
        <taxon>Eukaryota</taxon>
        <taxon>Fungi</taxon>
        <taxon>Dikarya</taxon>
        <taxon>Ascomycota</taxon>
        <taxon>Pezizomycotina</taxon>
        <taxon>Eurotiomycetes</taxon>
        <taxon>Eurotiomycetidae</taxon>
        <taxon>Eurotiales</taxon>
        <taxon>Aspergillaceae</taxon>
        <taxon>Penicillium</taxon>
    </lineage>
</organism>
<feature type="compositionally biased region" description="Basic residues" evidence="1">
    <location>
        <begin position="234"/>
        <end position="250"/>
    </location>
</feature>
<feature type="transmembrane region" description="Helical" evidence="2">
    <location>
        <begin position="300"/>
        <end position="327"/>
    </location>
</feature>
<dbReference type="OrthoDB" id="5409353at2759"/>
<evidence type="ECO:0000259" key="4">
    <source>
        <dbReference type="Pfam" id="PF24854"/>
    </source>
</evidence>
<evidence type="ECO:0000313" key="6">
    <source>
        <dbReference type="Proteomes" id="UP001141434"/>
    </source>
</evidence>
<feature type="signal peptide" evidence="3">
    <location>
        <begin position="1"/>
        <end position="18"/>
    </location>
</feature>
<keyword evidence="2" id="KW-0812">Transmembrane</keyword>
<feature type="region of interest" description="Disordered" evidence="1">
    <location>
        <begin position="231"/>
        <end position="250"/>
    </location>
</feature>
<evidence type="ECO:0000256" key="3">
    <source>
        <dbReference type="SAM" id="SignalP"/>
    </source>
</evidence>
<evidence type="ECO:0000313" key="5">
    <source>
        <dbReference type="EMBL" id="KAJ5104797.1"/>
    </source>
</evidence>
<dbReference type="RefSeq" id="XP_056513793.1">
    <property type="nucleotide sequence ID" value="XM_056652726.1"/>
</dbReference>
<accession>A0A9W9FRP4</accession>
<dbReference type="AlphaFoldDB" id="A0A9W9FRP4"/>
<keyword evidence="3" id="KW-0732">Signal</keyword>
<dbReference type="Proteomes" id="UP001141434">
    <property type="component" value="Unassembled WGS sequence"/>
</dbReference>
<evidence type="ECO:0000256" key="1">
    <source>
        <dbReference type="SAM" id="MobiDB-lite"/>
    </source>
</evidence>
<dbReference type="InterPro" id="IPR056145">
    <property type="entry name" value="DUF7728"/>
</dbReference>
<name>A0A9W9FRP4_9EURO</name>
<comment type="caution">
    <text evidence="5">The sequence shown here is derived from an EMBL/GenBank/DDBJ whole genome shotgun (WGS) entry which is preliminary data.</text>
</comment>
<sequence length="381" mass="41034">MFLRSMLLGGAAALGASAVLVVPEMEPKVDAVKDGFMNVHPMLLADAQQAVVDLPCTECPFREVDEKGTVSWTDGIPSTLMLDFSVVDNRLLANGRQIFPPGPASPILAVQQRVDGKDSDPIPVGYALQTGVMAAKSDEPDVKMAEVRFTVFNLEGQPVPVDTVAITVIQDAQGLLLIARAEIEKTAPPSGSISWKDCQGKGKAKCMQELMVARVQGLLTAAKARVMGMASGRKPCHGKHKGKGKHMMGHHGHKDAIAAALFPGLEGEGFKHGDHPHHPHHPHHMHRGAFARAFSRMVRFIVVPAVLGVLAGLTASAVGMLIGQLVVSLWQRYRGTKPQEHRAAWEDGDACEKQGLMTEPEDVLPVYTEEPSETRVSTDKT</sequence>
<evidence type="ECO:0000256" key="2">
    <source>
        <dbReference type="SAM" id="Phobius"/>
    </source>
</evidence>
<dbReference type="EMBL" id="JAPMSZ010000004">
    <property type="protein sequence ID" value="KAJ5104797.1"/>
    <property type="molecule type" value="Genomic_DNA"/>
</dbReference>